<dbReference type="Proteomes" id="UP000502996">
    <property type="component" value="Chromosome"/>
</dbReference>
<evidence type="ECO:0000259" key="1">
    <source>
        <dbReference type="PROSITE" id="PS51459"/>
    </source>
</evidence>
<dbReference type="EMBL" id="CP049257">
    <property type="protein sequence ID" value="QIG44901.1"/>
    <property type="molecule type" value="Genomic_DNA"/>
</dbReference>
<dbReference type="AlphaFoldDB" id="A0A6G6WHT5"/>
<evidence type="ECO:0000313" key="2">
    <source>
        <dbReference type="EMBL" id="QIG44901.1"/>
    </source>
</evidence>
<dbReference type="InterPro" id="IPR036597">
    <property type="entry name" value="Fido-like_dom_sf"/>
</dbReference>
<name>A0A6G6WHT5_9ACTN</name>
<dbReference type="RefSeq" id="WP_165236917.1">
    <property type="nucleotide sequence ID" value="NZ_CP049257.1"/>
</dbReference>
<dbReference type="PROSITE" id="PS51459">
    <property type="entry name" value="FIDO"/>
    <property type="match status" value="1"/>
</dbReference>
<evidence type="ECO:0000313" key="3">
    <source>
        <dbReference type="Proteomes" id="UP000502996"/>
    </source>
</evidence>
<dbReference type="Gene3D" id="1.10.3290.10">
    <property type="entry name" value="Fido-like domain"/>
    <property type="match status" value="1"/>
</dbReference>
<keyword evidence="3" id="KW-1185">Reference proteome</keyword>
<feature type="domain" description="Fido" evidence="1">
    <location>
        <begin position="98"/>
        <end position="228"/>
    </location>
</feature>
<dbReference type="InterPro" id="IPR003812">
    <property type="entry name" value="Fido"/>
</dbReference>
<accession>A0A6G6WHT5</accession>
<proteinExistence type="predicted"/>
<protein>
    <submittedName>
        <fullName evidence="2">Oxidoreductase</fullName>
    </submittedName>
</protein>
<reference evidence="2 3" key="1">
    <citation type="submission" date="2020-02" db="EMBL/GenBank/DDBJ databases">
        <title>Full genome sequence of Nocardioides sp. R-3366.</title>
        <authorList>
            <person name="Im W.-T."/>
        </authorList>
    </citation>
    <scope>NUCLEOTIDE SEQUENCE [LARGE SCALE GENOMIC DNA]</scope>
    <source>
        <strain evidence="2 3">R-3366</strain>
    </source>
</reference>
<organism evidence="2 3">
    <name type="scientific">Nocardioides anomalus</name>
    <dbReference type="NCBI Taxonomy" id="2712223"/>
    <lineage>
        <taxon>Bacteria</taxon>
        <taxon>Bacillati</taxon>
        <taxon>Actinomycetota</taxon>
        <taxon>Actinomycetes</taxon>
        <taxon>Propionibacteriales</taxon>
        <taxon>Nocardioidaceae</taxon>
        <taxon>Nocardioides</taxon>
    </lineage>
</organism>
<dbReference type="KEGG" id="nano:G5V58_20875"/>
<sequence length="244" mass="25006">MSHPDDPLARLATLEGVPSAFAAARDGIDVVLRDRGLRRTSPEQTAESLLRGAHASAVLEGSASSLGEIRDGTGDAVAADAVRLSTSLLALAPTLSRSPLQALARLHALAAGSTLGADEVGRPRSSEAAERLQGVARLLSSQTAAPALLLAAVVHAELATTAPFASHNGLVARAAERLVLVARGVDEKSLTVPEAAHLALRPAYESNLGAYRDGAAPGVHAWLLYAAEAYAAGAEASPLRRTAE</sequence>
<gene>
    <name evidence="2" type="ORF">G5V58_20875</name>
</gene>